<keyword evidence="6" id="KW-0372">Hormone</keyword>
<feature type="chain" id="PRO_5018710753" description="Gonadotropin subunit beta-2" evidence="16">
    <location>
        <begin position="19"/>
        <end position="138"/>
    </location>
</feature>
<evidence type="ECO:0000256" key="14">
    <source>
        <dbReference type="ARBA" id="ARBA00077521"/>
    </source>
</evidence>
<feature type="signal peptide" evidence="16">
    <location>
        <begin position="1"/>
        <end position="18"/>
    </location>
</feature>
<dbReference type="GO" id="GO:0010817">
    <property type="term" value="P:regulation of hormone levels"/>
    <property type="evidence" value="ECO:0007669"/>
    <property type="project" value="UniProtKB-ARBA"/>
</dbReference>
<evidence type="ECO:0000256" key="15">
    <source>
        <dbReference type="ARBA" id="ARBA00081883"/>
    </source>
</evidence>
<comment type="subunit">
    <text evidence="4">Heterodimer of an alpha and a beta chain.</text>
</comment>
<dbReference type="CDD" id="cd00069">
    <property type="entry name" value="GHB_like"/>
    <property type="match status" value="1"/>
</dbReference>
<keyword evidence="7" id="KW-1015">Disulfide bond</keyword>
<comment type="subcellular location">
    <subcellularLocation>
        <location evidence="2">Secreted</location>
    </subcellularLocation>
</comment>
<accession>A0A3Q2YV26</accession>
<evidence type="ECO:0000256" key="5">
    <source>
        <dbReference type="ARBA" id="ARBA00022525"/>
    </source>
</evidence>
<comment type="similarity">
    <text evidence="3">Belongs to the glycoprotein hormones subunit beta family.</text>
</comment>
<dbReference type="GO" id="GO:0005179">
    <property type="term" value="F:hormone activity"/>
    <property type="evidence" value="ECO:0007669"/>
    <property type="project" value="UniProtKB-KW"/>
</dbReference>
<dbReference type="GO" id="GO:0005737">
    <property type="term" value="C:cytoplasm"/>
    <property type="evidence" value="ECO:0007669"/>
    <property type="project" value="TreeGrafter"/>
</dbReference>
<reference evidence="18" key="2">
    <citation type="submission" date="2025-09" db="UniProtKB">
        <authorList>
            <consortium name="Ensembl"/>
        </authorList>
    </citation>
    <scope>IDENTIFICATION</scope>
</reference>
<evidence type="ECO:0000256" key="10">
    <source>
        <dbReference type="ARBA" id="ARBA00039483"/>
    </source>
</evidence>
<dbReference type="Proteomes" id="UP000264820">
    <property type="component" value="Unplaced"/>
</dbReference>
<evidence type="ECO:0000256" key="3">
    <source>
        <dbReference type="ARBA" id="ARBA00006552"/>
    </source>
</evidence>
<evidence type="ECO:0000256" key="6">
    <source>
        <dbReference type="ARBA" id="ARBA00022702"/>
    </source>
</evidence>
<dbReference type="InterPro" id="IPR006208">
    <property type="entry name" value="Glyco_hormone_CN"/>
</dbReference>
<evidence type="ECO:0000256" key="1">
    <source>
        <dbReference type="ARBA" id="ARBA00003920"/>
    </source>
</evidence>
<evidence type="ECO:0000259" key="17">
    <source>
        <dbReference type="Pfam" id="PF00007"/>
    </source>
</evidence>
<evidence type="ECO:0000256" key="12">
    <source>
        <dbReference type="ARBA" id="ARBA00042931"/>
    </source>
</evidence>
<reference evidence="18" key="1">
    <citation type="submission" date="2025-08" db="UniProtKB">
        <authorList>
            <consortium name="Ensembl"/>
        </authorList>
    </citation>
    <scope>IDENTIFICATION</scope>
</reference>
<evidence type="ECO:0000256" key="8">
    <source>
        <dbReference type="ARBA" id="ARBA00023180"/>
    </source>
</evidence>
<evidence type="ECO:0000256" key="9">
    <source>
        <dbReference type="ARBA" id="ARBA00038688"/>
    </source>
</evidence>
<keyword evidence="8" id="KW-0325">Glycoprotein</keyword>
<dbReference type="GO" id="GO:0007186">
    <property type="term" value="P:G protein-coupled receptor signaling pathway"/>
    <property type="evidence" value="ECO:0007669"/>
    <property type="project" value="TreeGrafter"/>
</dbReference>
<proteinExistence type="inferred from homology"/>
<sequence length="138" mass="14773">MNAAVFACFLLLLLCGSAAPTCIATDYTLYVEKPECDFCVAINTTVCMGFCYSRDSNIRDTFGSRFLIQTGCTYDRVEYRTAQLPGCPGAASAAFTYPVALSCHCGACRTDTNDCAHRADAGGPACTKPVRQHTIAGR</sequence>
<evidence type="ECO:0000256" key="7">
    <source>
        <dbReference type="ARBA" id="ARBA00023157"/>
    </source>
</evidence>
<protein>
    <recommendedName>
        <fullName evidence="13">Gonadotropin subunit beta-2</fullName>
    </recommendedName>
    <alternativeName>
        <fullName evidence="14">GTH-II-beta</fullName>
    </alternativeName>
    <alternativeName>
        <fullName evidence="15">Gonadotropin beta-II chain</fullName>
    </alternativeName>
    <alternativeName>
        <fullName evidence="11">Thyroid-stimulating hormone subunit beta</fullName>
    </alternativeName>
    <alternativeName>
        <fullName evidence="12">Thyrotropin beta chain</fullName>
    </alternativeName>
    <alternativeName>
        <fullName evidence="10">Thyrotropin subunit beta</fullName>
    </alternativeName>
</protein>
<keyword evidence="16" id="KW-0732">Signal</keyword>
<feature type="domain" description="Glycoprotein hormone subunit beta" evidence="17">
    <location>
        <begin position="20"/>
        <end position="120"/>
    </location>
</feature>
<organism evidence="18 19">
    <name type="scientific">Hippocampus comes</name>
    <name type="common">Tiger tail seahorse</name>
    <dbReference type="NCBI Taxonomy" id="109280"/>
    <lineage>
        <taxon>Eukaryota</taxon>
        <taxon>Metazoa</taxon>
        <taxon>Chordata</taxon>
        <taxon>Craniata</taxon>
        <taxon>Vertebrata</taxon>
        <taxon>Euteleostomi</taxon>
        <taxon>Actinopterygii</taxon>
        <taxon>Neopterygii</taxon>
        <taxon>Teleostei</taxon>
        <taxon>Neoteleostei</taxon>
        <taxon>Acanthomorphata</taxon>
        <taxon>Syngnathiaria</taxon>
        <taxon>Syngnathiformes</taxon>
        <taxon>Syngnathoidei</taxon>
        <taxon>Syngnathidae</taxon>
        <taxon>Hippocampus</taxon>
    </lineage>
</organism>
<comment type="subunit">
    <text evidence="9">Heterodimer of a common alpha chain and a unique beta chain which confers biological specificity to thyrotropin, lutropin, follitropin and gonadotropin.</text>
</comment>
<dbReference type="OMA" id="MCLPTEF"/>
<dbReference type="Ensembl" id="ENSHCOT00000013716.1">
    <property type="protein sequence ID" value="ENSHCOP00000017467.1"/>
    <property type="gene ID" value="ENSHCOG00000001305.1"/>
</dbReference>
<evidence type="ECO:0000256" key="16">
    <source>
        <dbReference type="SAM" id="SignalP"/>
    </source>
</evidence>
<dbReference type="InterPro" id="IPR029034">
    <property type="entry name" value="Cystine-knot_cytokine"/>
</dbReference>
<evidence type="ECO:0000256" key="4">
    <source>
        <dbReference type="ARBA" id="ARBA00011870"/>
    </source>
</evidence>
<dbReference type="FunFam" id="2.10.90.10:FF:000007">
    <property type="entry name" value="Luteinizing hormone beta subunit"/>
    <property type="match status" value="1"/>
</dbReference>
<dbReference type="InterPro" id="IPR018245">
    <property type="entry name" value="Gonadotropin_bsu_CS"/>
</dbReference>
<evidence type="ECO:0000313" key="19">
    <source>
        <dbReference type="Proteomes" id="UP000264820"/>
    </source>
</evidence>
<dbReference type="PANTHER" id="PTHR11515:SF5">
    <property type="entry name" value="THYROTROPIN SUBUNIT BETA"/>
    <property type="match status" value="1"/>
</dbReference>
<evidence type="ECO:0000256" key="11">
    <source>
        <dbReference type="ARBA" id="ARBA00042284"/>
    </source>
</evidence>
<dbReference type="GO" id="GO:0005615">
    <property type="term" value="C:extracellular space"/>
    <property type="evidence" value="ECO:0007669"/>
    <property type="project" value="TreeGrafter"/>
</dbReference>
<evidence type="ECO:0000256" key="2">
    <source>
        <dbReference type="ARBA" id="ARBA00004613"/>
    </source>
</evidence>
<dbReference type="Pfam" id="PF00007">
    <property type="entry name" value="Cys_knot"/>
    <property type="match status" value="1"/>
</dbReference>
<keyword evidence="19" id="KW-1185">Reference proteome</keyword>
<dbReference type="SUPFAM" id="SSF57501">
    <property type="entry name" value="Cystine-knot cytokines"/>
    <property type="match status" value="1"/>
</dbReference>
<evidence type="ECO:0000313" key="18">
    <source>
        <dbReference type="Ensembl" id="ENSHCOP00000017467.1"/>
    </source>
</evidence>
<dbReference type="Gene3D" id="2.10.90.10">
    <property type="entry name" value="Cystine-knot cytokines"/>
    <property type="match status" value="1"/>
</dbReference>
<name>A0A3Q2YV26_HIPCM</name>
<evidence type="ECO:0000256" key="13">
    <source>
        <dbReference type="ARBA" id="ARBA00069434"/>
    </source>
</evidence>
<dbReference type="AlphaFoldDB" id="A0A3Q2YV26"/>
<dbReference type="STRING" id="109280.ENSHCOP00000017467"/>
<comment type="function">
    <text evidence="1">Involved in gametogenesis and steroidogenesis.</text>
</comment>
<dbReference type="InterPro" id="IPR001545">
    <property type="entry name" value="Gonadotropin_bsu"/>
</dbReference>
<dbReference type="GeneTree" id="ENSGT00940000158152"/>
<dbReference type="PROSITE" id="PS00261">
    <property type="entry name" value="GLYCO_HORMONE_BETA_1"/>
    <property type="match status" value="1"/>
</dbReference>
<dbReference type="SMART" id="SM00068">
    <property type="entry name" value="GHB"/>
    <property type="match status" value="1"/>
</dbReference>
<dbReference type="PANTHER" id="PTHR11515">
    <property type="entry name" value="GLYCOPROTEIN HORMONE BETA CHAIN"/>
    <property type="match status" value="1"/>
</dbReference>
<keyword evidence="5" id="KW-0964">Secreted</keyword>